<name>A0ABP6KRD7_9ACTN</name>
<gene>
    <name evidence="11" type="ORF">GCM10017559_46980</name>
</gene>
<proteinExistence type="predicted"/>
<comment type="subcellular location">
    <subcellularLocation>
        <location evidence="1">Cell membrane</location>
    </subcellularLocation>
</comment>
<dbReference type="InterPro" id="IPR043760">
    <property type="entry name" value="PycTM_dom"/>
</dbReference>
<evidence type="ECO:0000313" key="11">
    <source>
        <dbReference type="EMBL" id="GAA3017676.1"/>
    </source>
</evidence>
<dbReference type="EMBL" id="BAAAWD010000013">
    <property type="protein sequence ID" value="GAA3017676.1"/>
    <property type="molecule type" value="Genomic_DNA"/>
</dbReference>
<evidence type="ECO:0000256" key="9">
    <source>
        <dbReference type="SAM" id="Phobius"/>
    </source>
</evidence>
<accession>A0ABP6KRD7</accession>
<keyword evidence="3 9" id="KW-0812">Transmembrane</keyword>
<evidence type="ECO:0000256" key="2">
    <source>
        <dbReference type="ARBA" id="ARBA00022475"/>
    </source>
</evidence>
<comment type="caution">
    <text evidence="11">The sequence shown here is derived from an EMBL/GenBank/DDBJ whole genome shotgun (WGS) entry which is preliminary data.</text>
</comment>
<evidence type="ECO:0000313" key="12">
    <source>
        <dbReference type="Proteomes" id="UP001499930"/>
    </source>
</evidence>
<organism evidence="11 12">
    <name type="scientific">Streptosporangium longisporum</name>
    <dbReference type="NCBI Taxonomy" id="46187"/>
    <lineage>
        <taxon>Bacteria</taxon>
        <taxon>Bacillati</taxon>
        <taxon>Actinomycetota</taxon>
        <taxon>Actinomycetes</taxon>
        <taxon>Streptosporangiales</taxon>
        <taxon>Streptosporangiaceae</taxon>
        <taxon>Streptosporangium</taxon>
    </lineage>
</organism>
<keyword evidence="4" id="KW-0547">Nucleotide-binding</keyword>
<protein>
    <recommendedName>
        <fullName evidence="10">Pycsar effector protein domain-containing protein</fullName>
    </recommendedName>
</protein>
<evidence type="ECO:0000256" key="3">
    <source>
        <dbReference type="ARBA" id="ARBA00022692"/>
    </source>
</evidence>
<dbReference type="Proteomes" id="UP001499930">
    <property type="component" value="Unassembled WGS sequence"/>
</dbReference>
<keyword evidence="5 9" id="KW-1133">Transmembrane helix</keyword>
<keyword evidence="7 9" id="KW-0472">Membrane</keyword>
<feature type="region of interest" description="Disordered" evidence="8">
    <location>
        <begin position="1"/>
        <end position="78"/>
    </location>
</feature>
<keyword evidence="6" id="KW-0051">Antiviral defense</keyword>
<keyword evidence="2" id="KW-1003">Cell membrane</keyword>
<feature type="compositionally biased region" description="Low complexity" evidence="8">
    <location>
        <begin position="32"/>
        <end position="46"/>
    </location>
</feature>
<feature type="transmembrane region" description="Helical" evidence="9">
    <location>
        <begin position="142"/>
        <end position="162"/>
    </location>
</feature>
<evidence type="ECO:0000259" key="10">
    <source>
        <dbReference type="Pfam" id="PF18967"/>
    </source>
</evidence>
<evidence type="ECO:0000256" key="7">
    <source>
        <dbReference type="ARBA" id="ARBA00023136"/>
    </source>
</evidence>
<evidence type="ECO:0000256" key="4">
    <source>
        <dbReference type="ARBA" id="ARBA00022741"/>
    </source>
</evidence>
<feature type="transmembrane region" description="Helical" evidence="9">
    <location>
        <begin position="111"/>
        <end position="130"/>
    </location>
</feature>
<feature type="transmembrane region" description="Helical" evidence="9">
    <location>
        <begin position="219"/>
        <end position="239"/>
    </location>
</feature>
<keyword evidence="12" id="KW-1185">Reference proteome</keyword>
<evidence type="ECO:0000256" key="6">
    <source>
        <dbReference type="ARBA" id="ARBA00023118"/>
    </source>
</evidence>
<sequence>MYSYGAATAADHGPGRAGRETTVKVSPSAGLPAGRASAASTPTSRRSLFRPTAPAERTPLTMDHTPAVPGDSSADDGNARHVPMSPILRERLDVAVTAARAELISASEKRAGLLLSWAGVAYGVMVTLILTGPARFPGIGRFGVILALILLSMAVLLILITIRPLPPGRGGVRILTYADEPTPEALIERMDIETRDYELFLATDALKIARVVRAKHRNLRLAVDLVIAGIMTMSITVFLERLI</sequence>
<evidence type="ECO:0000256" key="5">
    <source>
        <dbReference type="ARBA" id="ARBA00022989"/>
    </source>
</evidence>
<evidence type="ECO:0000256" key="8">
    <source>
        <dbReference type="SAM" id="MobiDB-lite"/>
    </source>
</evidence>
<feature type="compositionally biased region" description="Basic and acidic residues" evidence="8">
    <location>
        <begin position="13"/>
        <end position="22"/>
    </location>
</feature>
<reference evidence="12" key="1">
    <citation type="journal article" date="2019" name="Int. J. Syst. Evol. Microbiol.">
        <title>The Global Catalogue of Microorganisms (GCM) 10K type strain sequencing project: providing services to taxonomists for standard genome sequencing and annotation.</title>
        <authorList>
            <consortium name="The Broad Institute Genomics Platform"/>
            <consortium name="The Broad Institute Genome Sequencing Center for Infectious Disease"/>
            <person name="Wu L."/>
            <person name="Ma J."/>
        </authorList>
    </citation>
    <scope>NUCLEOTIDE SEQUENCE [LARGE SCALE GENOMIC DNA]</scope>
    <source>
        <strain evidence="12">JCM 3106</strain>
    </source>
</reference>
<feature type="domain" description="Pycsar effector protein" evidence="10">
    <location>
        <begin position="95"/>
        <end position="238"/>
    </location>
</feature>
<dbReference type="Pfam" id="PF18967">
    <property type="entry name" value="PycTM"/>
    <property type="match status" value="1"/>
</dbReference>
<evidence type="ECO:0000256" key="1">
    <source>
        <dbReference type="ARBA" id="ARBA00004236"/>
    </source>
</evidence>